<organism evidence="3 4">
    <name type="scientific">Cylicocyclus nassatus</name>
    <name type="common">Nematode worm</name>
    <dbReference type="NCBI Taxonomy" id="53992"/>
    <lineage>
        <taxon>Eukaryota</taxon>
        <taxon>Metazoa</taxon>
        <taxon>Ecdysozoa</taxon>
        <taxon>Nematoda</taxon>
        <taxon>Chromadorea</taxon>
        <taxon>Rhabditida</taxon>
        <taxon>Rhabditina</taxon>
        <taxon>Rhabditomorpha</taxon>
        <taxon>Strongyloidea</taxon>
        <taxon>Strongylidae</taxon>
        <taxon>Cylicocyclus</taxon>
    </lineage>
</organism>
<dbReference type="AlphaFoldDB" id="A0AA36MGZ3"/>
<sequence>MRSSSFVSVHPEPIWSSYRRAAVRTEAEPNCLASPRRRHPNSPALVSRSSRERIGSDSEQSAAENGRLDRLSAELTELRRLVKKKDKENTDLKRLVEEKDMVIDALLDRISRFRQHERLSDRRFTLEDDELPNRRSCSFSSVSSLSLSPYHSRQTIGHTLALTKASSSKRFRLSDLFRPPPAMVASGHTRRETSDEEEVEVHQLMVATNGDNIAGKSVDQEHGVVSLTPDTFIIEALSTRTQNTHPDWKPPLPPSYCLRMNRPEIIRRIEGRQAAIIAASALRHQVAEEKMMAARAVIQGKCSYKRARNSLSVDPTLVKAFPDADMVKLTKRRLRGTNIYRSGISEEQRRIDTAAAKIIARAFSESTRIAVLGGRSLI</sequence>
<feature type="coiled-coil region" evidence="1">
    <location>
        <begin position="68"/>
        <end position="98"/>
    </location>
</feature>
<accession>A0AA36MGZ3</accession>
<keyword evidence="1" id="KW-0175">Coiled coil</keyword>
<proteinExistence type="predicted"/>
<evidence type="ECO:0000256" key="1">
    <source>
        <dbReference type="SAM" id="Coils"/>
    </source>
</evidence>
<evidence type="ECO:0000313" key="3">
    <source>
        <dbReference type="EMBL" id="CAJ0609755.1"/>
    </source>
</evidence>
<dbReference type="Proteomes" id="UP001176961">
    <property type="component" value="Unassembled WGS sequence"/>
</dbReference>
<comment type="caution">
    <text evidence="3">The sequence shown here is derived from an EMBL/GenBank/DDBJ whole genome shotgun (WGS) entry which is preliminary data.</text>
</comment>
<evidence type="ECO:0000313" key="4">
    <source>
        <dbReference type="Proteomes" id="UP001176961"/>
    </source>
</evidence>
<keyword evidence="4" id="KW-1185">Reference proteome</keyword>
<reference evidence="3" key="1">
    <citation type="submission" date="2023-07" db="EMBL/GenBank/DDBJ databases">
        <authorList>
            <consortium name="CYATHOMIX"/>
        </authorList>
    </citation>
    <scope>NUCLEOTIDE SEQUENCE</scope>
    <source>
        <strain evidence="3">N/A</strain>
    </source>
</reference>
<gene>
    <name evidence="3" type="ORF">CYNAS_LOCUS21738</name>
</gene>
<feature type="region of interest" description="Disordered" evidence="2">
    <location>
        <begin position="29"/>
        <end position="68"/>
    </location>
</feature>
<evidence type="ECO:0000256" key="2">
    <source>
        <dbReference type="SAM" id="MobiDB-lite"/>
    </source>
</evidence>
<dbReference type="EMBL" id="CATQJL010000326">
    <property type="protein sequence ID" value="CAJ0609755.1"/>
    <property type="molecule type" value="Genomic_DNA"/>
</dbReference>
<protein>
    <submittedName>
        <fullName evidence="3">Uncharacterized protein</fullName>
    </submittedName>
</protein>
<name>A0AA36MGZ3_CYLNA</name>